<evidence type="ECO:0000313" key="1">
    <source>
        <dbReference type="EMBL" id="MPC71505.1"/>
    </source>
</evidence>
<dbReference type="EMBL" id="VSRR010032999">
    <property type="protein sequence ID" value="MPC71505.1"/>
    <property type="molecule type" value="Genomic_DNA"/>
</dbReference>
<organism evidence="1 2">
    <name type="scientific">Portunus trituberculatus</name>
    <name type="common">Swimming crab</name>
    <name type="synonym">Neptunus trituberculatus</name>
    <dbReference type="NCBI Taxonomy" id="210409"/>
    <lineage>
        <taxon>Eukaryota</taxon>
        <taxon>Metazoa</taxon>
        <taxon>Ecdysozoa</taxon>
        <taxon>Arthropoda</taxon>
        <taxon>Crustacea</taxon>
        <taxon>Multicrustacea</taxon>
        <taxon>Malacostraca</taxon>
        <taxon>Eumalacostraca</taxon>
        <taxon>Eucarida</taxon>
        <taxon>Decapoda</taxon>
        <taxon>Pleocyemata</taxon>
        <taxon>Brachyura</taxon>
        <taxon>Eubrachyura</taxon>
        <taxon>Portunoidea</taxon>
        <taxon>Portunidae</taxon>
        <taxon>Portuninae</taxon>
        <taxon>Portunus</taxon>
    </lineage>
</organism>
<proteinExistence type="predicted"/>
<sequence>MTHTDGCSLHYYTCSEGPRGSLNTCQPHQTARTRTPQHTAPVPTVLRRIEAKEKNVSRMRMSV</sequence>
<reference evidence="1 2" key="1">
    <citation type="submission" date="2019-05" db="EMBL/GenBank/DDBJ databases">
        <title>Another draft genome of Portunus trituberculatus and its Hox gene families provides insights of decapod evolution.</title>
        <authorList>
            <person name="Jeong J.-H."/>
            <person name="Song I."/>
            <person name="Kim S."/>
            <person name="Choi T."/>
            <person name="Kim D."/>
            <person name="Ryu S."/>
            <person name="Kim W."/>
        </authorList>
    </citation>
    <scope>NUCLEOTIDE SEQUENCE [LARGE SCALE GENOMIC DNA]</scope>
    <source>
        <tissue evidence="1">Muscle</tissue>
    </source>
</reference>
<name>A0A5B7HPC7_PORTR</name>
<keyword evidence="2" id="KW-1185">Reference proteome</keyword>
<gene>
    <name evidence="1" type="ORF">E2C01_065782</name>
</gene>
<comment type="caution">
    <text evidence="1">The sequence shown here is derived from an EMBL/GenBank/DDBJ whole genome shotgun (WGS) entry which is preliminary data.</text>
</comment>
<evidence type="ECO:0000313" key="2">
    <source>
        <dbReference type="Proteomes" id="UP000324222"/>
    </source>
</evidence>
<accession>A0A5B7HPC7</accession>
<protein>
    <submittedName>
        <fullName evidence="1">Uncharacterized protein</fullName>
    </submittedName>
</protein>
<dbReference type="Proteomes" id="UP000324222">
    <property type="component" value="Unassembled WGS sequence"/>
</dbReference>
<dbReference type="AlphaFoldDB" id="A0A5B7HPC7"/>